<protein>
    <submittedName>
        <fullName evidence="1">Uncharacterized protein</fullName>
    </submittedName>
</protein>
<dbReference type="RefSeq" id="WP_011389511.1">
    <property type="nucleotide sequence ID" value="NC_007643.1"/>
</dbReference>
<reference evidence="1 2" key="1">
    <citation type="journal article" date="2011" name="Stand. Genomic Sci.">
        <title>Complete genome sequence of Rhodospirillum rubrum type strain (S1).</title>
        <authorList>
            <person name="Munk A.C."/>
            <person name="Copeland A."/>
            <person name="Lucas S."/>
            <person name="Lapidus A."/>
            <person name="Del Rio T.G."/>
            <person name="Barry K."/>
            <person name="Detter J.C."/>
            <person name="Hammon N."/>
            <person name="Israni S."/>
            <person name="Pitluck S."/>
            <person name="Brettin T."/>
            <person name="Bruce D."/>
            <person name="Han C."/>
            <person name="Tapia R."/>
            <person name="Gilna P."/>
            <person name="Schmutz J."/>
            <person name="Larimer F."/>
            <person name="Land M."/>
            <person name="Kyrpides N.C."/>
            <person name="Mavromatis K."/>
            <person name="Richardson P."/>
            <person name="Rohde M."/>
            <person name="Goker M."/>
            <person name="Klenk H.P."/>
            <person name="Zhang Y."/>
            <person name="Roberts G.P."/>
            <person name="Reslewic S."/>
            <person name="Schwartz D.C."/>
        </authorList>
    </citation>
    <scope>NUCLEOTIDE SEQUENCE [LARGE SCALE GENOMIC DNA]</scope>
    <source>
        <strain evidence="2">ATCC 11170 / ATH 1.1.1 / DSM 467 / LMG 4362 / NCIMB 8255 / S1</strain>
    </source>
</reference>
<proteinExistence type="predicted"/>
<sequence>MPFIRCTLGQHMAAAFSVVALSIVFAGAIDVGTTALGLLAGVQSPQIEDVGGIGAPASAEWGRTVLALSGMH</sequence>
<dbReference type="KEGG" id="rru:Rru_A1758"/>
<evidence type="ECO:0000313" key="2">
    <source>
        <dbReference type="Proteomes" id="UP000001929"/>
    </source>
</evidence>
<dbReference type="PATRIC" id="fig|269796.9.peg.1836"/>
<gene>
    <name evidence="1" type="ordered locus">Rru_A1758</name>
</gene>
<dbReference type="Proteomes" id="UP000001929">
    <property type="component" value="Chromosome"/>
</dbReference>
<dbReference type="HOGENOM" id="CLU_2719715_0_0_5"/>
<accession>Q2RTI7</accession>
<dbReference type="EnsemblBacteria" id="ABC22558">
    <property type="protein sequence ID" value="ABC22558"/>
    <property type="gene ID" value="Rru_A1758"/>
</dbReference>
<organism evidence="1 2">
    <name type="scientific">Rhodospirillum rubrum (strain ATCC 11170 / ATH 1.1.1 / DSM 467 / LMG 4362 / NCIMB 8255 / S1)</name>
    <dbReference type="NCBI Taxonomy" id="269796"/>
    <lineage>
        <taxon>Bacteria</taxon>
        <taxon>Pseudomonadati</taxon>
        <taxon>Pseudomonadota</taxon>
        <taxon>Alphaproteobacteria</taxon>
        <taxon>Rhodospirillales</taxon>
        <taxon>Rhodospirillaceae</taxon>
        <taxon>Rhodospirillum</taxon>
    </lineage>
</organism>
<keyword evidence="2" id="KW-1185">Reference proteome</keyword>
<name>Q2RTI7_RHORT</name>
<dbReference type="AlphaFoldDB" id="Q2RTI7"/>
<evidence type="ECO:0000313" key="1">
    <source>
        <dbReference type="EMBL" id="ABC22558.1"/>
    </source>
</evidence>
<dbReference type="EMBL" id="CP000230">
    <property type="protein sequence ID" value="ABC22558.1"/>
    <property type="molecule type" value="Genomic_DNA"/>
</dbReference>